<keyword evidence="2" id="KW-1133">Transmembrane helix</keyword>
<name>A0A9X2HJG0_9SPHN</name>
<feature type="transmembrane region" description="Helical" evidence="2">
    <location>
        <begin position="710"/>
        <end position="727"/>
    </location>
</feature>
<feature type="transmembrane region" description="Helical" evidence="2">
    <location>
        <begin position="468"/>
        <end position="485"/>
    </location>
</feature>
<feature type="transmembrane region" description="Helical" evidence="2">
    <location>
        <begin position="386"/>
        <end position="407"/>
    </location>
</feature>
<feature type="transmembrane region" description="Helical" evidence="2">
    <location>
        <begin position="338"/>
        <end position="355"/>
    </location>
</feature>
<keyword evidence="2" id="KW-0472">Membrane</keyword>
<feature type="transmembrane region" description="Helical" evidence="2">
    <location>
        <begin position="796"/>
        <end position="814"/>
    </location>
</feature>
<dbReference type="Proteomes" id="UP001139451">
    <property type="component" value="Unassembled WGS sequence"/>
</dbReference>
<feature type="transmembrane region" description="Helical" evidence="2">
    <location>
        <begin position="263"/>
        <end position="282"/>
    </location>
</feature>
<feature type="transmembrane region" description="Helical" evidence="2">
    <location>
        <begin position="414"/>
        <end position="432"/>
    </location>
</feature>
<keyword evidence="2" id="KW-0812">Transmembrane</keyword>
<dbReference type="Pfam" id="PF10101">
    <property type="entry name" value="DUF2339"/>
    <property type="match status" value="1"/>
</dbReference>
<dbReference type="PANTHER" id="PTHR38434:SF1">
    <property type="entry name" value="BLL2549 PROTEIN"/>
    <property type="match status" value="1"/>
</dbReference>
<protein>
    <submittedName>
        <fullName evidence="3">DUF2339 domain-containing protein</fullName>
    </submittedName>
</protein>
<feature type="transmembrane region" description="Helical" evidence="2">
    <location>
        <begin position="101"/>
        <end position="122"/>
    </location>
</feature>
<feature type="transmembrane region" description="Helical" evidence="2">
    <location>
        <begin position="288"/>
        <end position="306"/>
    </location>
</feature>
<feature type="transmembrane region" description="Helical" evidence="2">
    <location>
        <begin position="134"/>
        <end position="150"/>
    </location>
</feature>
<feature type="transmembrane region" description="Helical" evidence="2">
    <location>
        <begin position="680"/>
        <end position="703"/>
    </location>
</feature>
<dbReference type="InterPro" id="IPR014600">
    <property type="entry name" value="UCP035905_mem"/>
</dbReference>
<reference evidence="3" key="1">
    <citation type="submission" date="2022-05" db="EMBL/GenBank/DDBJ databases">
        <title>Sphingomonas sp. strain MG17 Genome sequencing and assembly.</title>
        <authorList>
            <person name="Kim I."/>
        </authorList>
    </citation>
    <scope>NUCLEOTIDE SEQUENCE</scope>
    <source>
        <strain evidence="3">MG17</strain>
    </source>
</reference>
<evidence type="ECO:0000313" key="3">
    <source>
        <dbReference type="EMBL" id="MCP3731978.1"/>
    </source>
</evidence>
<feature type="transmembrane region" description="Helical" evidence="2">
    <location>
        <begin position="742"/>
        <end position="760"/>
    </location>
</feature>
<evidence type="ECO:0000256" key="1">
    <source>
        <dbReference type="SAM" id="MobiDB-lite"/>
    </source>
</evidence>
<comment type="caution">
    <text evidence="3">The sequence shown here is derived from an EMBL/GenBank/DDBJ whole genome shotgun (WGS) entry which is preliminary data.</text>
</comment>
<feature type="transmembrane region" description="Helical" evidence="2">
    <location>
        <begin position="491"/>
        <end position="509"/>
    </location>
</feature>
<feature type="transmembrane region" description="Helical" evidence="2">
    <location>
        <begin position="216"/>
        <end position="234"/>
    </location>
</feature>
<dbReference type="RefSeq" id="WP_254295014.1">
    <property type="nucleotide sequence ID" value="NZ_JAMLDX010000014.1"/>
</dbReference>
<feature type="transmembrane region" description="Helical" evidence="2">
    <location>
        <begin position="558"/>
        <end position="576"/>
    </location>
</feature>
<sequence length="830" mass="85484">MTGILLLAVVALGIVVANLTTRVKTLSRRIDLLEREPRTVAAPRVAPIVAAEPEIAEEVWIARPTPPEPPPVAEPAPLEPPAQPERGWSKPGFESLIGARLPVWIGAVALIAAGFFLVRYAIESGLLGPGVRTFAAGLFALVLVAASEAARRLPATADDPRIAQALAGAGIASGYGALYLAAALYDLVPPLPAFIVMLGVTALALFLALRHGPPTAVLALAGGFAAPLVAGYDAAGITPLLVYLALFTAALFALAVHRGWAWLAIAATVAGFGWINFLLVVLTDGHGAAAAFAVVLAVAASVALPRAGVGSPWIRLAPLVAGLVQLLAFAPALDFGGLAWALYLTLAGATLVLAWRDERYLSGALAAAVLALALIATGLARPDVGASLAGAAVTAVMFGAAGVALLGRARGWSMVALAGIAGPLLIANAFEPSRLADWQWAALGLIAAGLAGFVSWRREAAANSRDPGLVGGALTAALLVCVAVGQVVPLVWLAPVIVAAAVAVAAWARRTGDADLLLAPAIGLLVALAAGGEAVAAYLDAIIRSVGGDRLPFVHLPALADGLRVLLPVAAAVLLLRAEPRMFGRLRTATLIGGIATGLILIWHLAKLPLAIGDAARFVSWGFVERALISQALLGAGWWLVRRPGLGAVGIYLFGLGLARIVWFDLLLLNPAFVAQQVGIIPLLNAAVVHAVLAAVWCWRFALDAPWRRLGMMFSLVAVLALVRQAAHGTLLTGPVTTGENYGYSAALLLLALGWLAAGIRSEARDLRVAGLVLLTVVTLKVFLVDAAALDGVLRILSFLGLGIALIGISWVYGRFLGRAARPKPSVASD</sequence>
<gene>
    <name evidence="3" type="ORF">M9978_16250</name>
</gene>
<feature type="transmembrane region" description="Helical" evidence="2">
    <location>
        <begin position="438"/>
        <end position="456"/>
    </location>
</feature>
<feature type="compositionally biased region" description="Pro residues" evidence="1">
    <location>
        <begin position="64"/>
        <end position="83"/>
    </location>
</feature>
<dbReference type="PANTHER" id="PTHR38434">
    <property type="entry name" value="BLL2549 PROTEIN"/>
    <property type="match status" value="1"/>
</dbReference>
<feature type="transmembrane region" description="Helical" evidence="2">
    <location>
        <begin position="6"/>
        <end position="23"/>
    </location>
</feature>
<feature type="transmembrane region" description="Helical" evidence="2">
    <location>
        <begin position="648"/>
        <end position="668"/>
    </location>
</feature>
<accession>A0A9X2HJG0</accession>
<evidence type="ECO:0000256" key="2">
    <source>
        <dbReference type="SAM" id="Phobius"/>
    </source>
</evidence>
<dbReference type="AlphaFoldDB" id="A0A9X2HJG0"/>
<feature type="transmembrane region" description="Helical" evidence="2">
    <location>
        <begin position="772"/>
        <end position="790"/>
    </location>
</feature>
<evidence type="ECO:0000313" key="4">
    <source>
        <dbReference type="Proteomes" id="UP001139451"/>
    </source>
</evidence>
<feature type="transmembrane region" description="Helical" evidence="2">
    <location>
        <begin position="240"/>
        <end position="256"/>
    </location>
</feature>
<feature type="transmembrane region" description="Helical" evidence="2">
    <location>
        <begin position="162"/>
        <end position="185"/>
    </location>
</feature>
<proteinExistence type="predicted"/>
<feature type="transmembrane region" description="Helical" evidence="2">
    <location>
        <begin position="588"/>
        <end position="606"/>
    </location>
</feature>
<feature type="transmembrane region" description="Helical" evidence="2">
    <location>
        <begin position="618"/>
        <end position="641"/>
    </location>
</feature>
<dbReference type="InterPro" id="IPR019286">
    <property type="entry name" value="DUF2339_TM"/>
</dbReference>
<dbReference type="PIRSF" id="PIRSF035905">
    <property type="entry name" value="UCP035905_mp"/>
    <property type="match status" value="1"/>
</dbReference>
<feature type="transmembrane region" description="Helical" evidence="2">
    <location>
        <begin position="360"/>
        <end position="380"/>
    </location>
</feature>
<feature type="transmembrane region" description="Helical" evidence="2">
    <location>
        <begin position="516"/>
        <end position="538"/>
    </location>
</feature>
<feature type="transmembrane region" description="Helical" evidence="2">
    <location>
        <begin position="313"/>
        <end position="332"/>
    </location>
</feature>
<organism evidence="3 4">
    <name type="scientific">Sphingomonas tagetis</name>
    <dbReference type="NCBI Taxonomy" id="2949092"/>
    <lineage>
        <taxon>Bacteria</taxon>
        <taxon>Pseudomonadati</taxon>
        <taxon>Pseudomonadota</taxon>
        <taxon>Alphaproteobacteria</taxon>
        <taxon>Sphingomonadales</taxon>
        <taxon>Sphingomonadaceae</taxon>
        <taxon>Sphingomonas</taxon>
    </lineage>
</organism>
<dbReference type="EMBL" id="JAMLDX010000014">
    <property type="protein sequence ID" value="MCP3731978.1"/>
    <property type="molecule type" value="Genomic_DNA"/>
</dbReference>
<keyword evidence="4" id="KW-1185">Reference proteome</keyword>
<feature type="region of interest" description="Disordered" evidence="1">
    <location>
        <begin position="63"/>
        <end position="85"/>
    </location>
</feature>
<feature type="transmembrane region" description="Helical" evidence="2">
    <location>
        <begin position="191"/>
        <end position="209"/>
    </location>
</feature>